<dbReference type="AlphaFoldDB" id="A0A367Y4X7"/>
<comment type="caution">
    <text evidence="1">The sequence shown here is derived from an EMBL/GenBank/DDBJ whole genome shotgun (WGS) entry which is preliminary data.</text>
</comment>
<dbReference type="Proteomes" id="UP000253472">
    <property type="component" value="Unassembled WGS sequence"/>
</dbReference>
<gene>
    <name evidence="1" type="ORF">Cantr_08061</name>
</gene>
<dbReference type="OrthoDB" id="4017799at2759"/>
<sequence length="147" mass="17586">MSRQSTQQESYETMDSIMEFLRSQQIECEVETLDSEALSNYQHFVKCNPDAEFDWQKLSDCFEHVFNLYASDVKEIRSKIDENAKQRTMLLEVYEKLDQERARKRIEKSMGWIKTEEEILGKIKSDISKWVHVIDTRFTKFVNRSNQ</sequence>
<reference evidence="1 2" key="1">
    <citation type="submission" date="2018-06" db="EMBL/GenBank/DDBJ databases">
        <title>Whole genome sequencing of Candida tropicalis (genome annotated by CSBL at Korea University).</title>
        <authorList>
            <person name="Ahn J."/>
        </authorList>
    </citation>
    <scope>NUCLEOTIDE SEQUENCE [LARGE SCALE GENOMIC DNA]</scope>
    <source>
        <strain evidence="1 2">ATCC 20962</strain>
    </source>
</reference>
<keyword evidence="2" id="KW-1185">Reference proteome</keyword>
<dbReference type="EMBL" id="QLNQ01000026">
    <property type="protein sequence ID" value="RCK60916.1"/>
    <property type="molecule type" value="Genomic_DNA"/>
</dbReference>
<evidence type="ECO:0000313" key="1">
    <source>
        <dbReference type="EMBL" id="RCK60916.1"/>
    </source>
</evidence>
<accession>A0A367Y4X7</accession>
<name>A0A367Y4X7_9ASCO</name>
<dbReference type="STRING" id="5486.A0A367Y4X7"/>
<evidence type="ECO:0000313" key="2">
    <source>
        <dbReference type="Proteomes" id="UP000253472"/>
    </source>
</evidence>
<protein>
    <submittedName>
        <fullName evidence="1">Uncharacterized protein</fullName>
    </submittedName>
</protein>
<proteinExistence type="predicted"/>
<organism evidence="1 2">
    <name type="scientific">Candida viswanathii</name>
    <dbReference type="NCBI Taxonomy" id="5486"/>
    <lineage>
        <taxon>Eukaryota</taxon>
        <taxon>Fungi</taxon>
        <taxon>Dikarya</taxon>
        <taxon>Ascomycota</taxon>
        <taxon>Saccharomycotina</taxon>
        <taxon>Pichiomycetes</taxon>
        <taxon>Debaryomycetaceae</taxon>
        <taxon>Candida/Lodderomyces clade</taxon>
        <taxon>Candida</taxon>
    </lineage>
</organism>